<dbReference type="PANTHER" id="PTHR30231">
    <property type="entry name" value="DNA POLYMERASE III SUBUNIT EPSILON"/>
    <property type="match status" value="1"/>
</dbReference>
<dbReference type="SUPFAM" id="SSF53098">
    <property type="entry name" value="Ribonuclease H-like"/>
    <property type="match status" value="1"/>
</dbReference>
<feature type="region of interest" description="Disordered" evidence="1">
    <location>
        <begin position="128"/>
        <end position="148"/>
    </location>
</feature>
<dbReference type="Pfam" id="PF08524">
    <property type="entry name" value="rRNA_processing"/>
    <property type="match status" value="1"/>
</dbReference>
<sequence length="229" mass="26573">MDRKKYWKERLTQYERCLAPHALVFSVGRVWAGHNIKRFDCPRIRDAYAEIVQVNFMFISNIPLLTHKFGKRAGDMKMSSLARYFGLGDQTHRSLDDARMTLEVLKSCATVSLLVMLIFSFPFREEDETGDSSRVVGDDDKRKGKSHKRIGVDEVYKQTREVMEKARMEREAALQAKREAKEEAESLRRVAKGKMMRKTRHGQPVMKYRIEHLLESIKKSAENDGSRTA</sequence>
<gene>
    <name evidence="3" type="primary">BnaC03g73140D</name>
    <name evidence="3" type="ORF">GSBRNA2T00011434001</name>
</gene>
<evidence type="ECO:0000256" key="1">
    <source>
        <dbReference type="SAM" id="MobiDB-lite"/>
    </source>
</evidence>
<dbReference type="Gene3D" id="3.30.420.10">
    <property type="entry name" value="Ribonuclease H-like superfamily/Ribonuclease H"/>
    <property type="match status" value="1"/>
</dbReference>
<dbReference type="InterPro" id="IPR012337">
    <property type="entry name" value="RNaseH-like_sf"/>
</dbReference>
<dbReference type="InterPro" id="IPR036397">
    <property type="entry name" value="RNaseH_sf"/>
</dbReference>
<dbReference type="PANTHER" id="PTHR30231:SF26">
    <property type="entry name" value="PROTEIN NEN4"/>
    <property type="match status" value="1"/>
</dbReference>
<dbReference type="InterPro" id="IPR013730">
    <property type="entry name" value="Fyv7/TAP26"/>
</dbReference>
<feature type="region of interest" description="Disordered" evidence="1">
    <location>
        <begin position="175"/>
        <end position="204"/>
    </location>
</feature>
<feature type="compositionally biased region" description="Basic and acidic residues" evidence="1">
    <location>
        <begin position="175"/>
        <end position="188"/>
    </location>
</feature>
<dbReference type="AlphaFoldDB" id="A0A078IUU0"/>
<organism evidence="3 4">
    <name type="scientific">Brassica napus</name>
    <name type="common">Rape</name>
    <dbReference type="NCBI Taxonomy" id="3708"/>
    <lineage>
        <taxon>Eukaryota</taxon>
        <taxon>Viridiplantae</taxon>
        <taxon>Streptophyta</taxon>
        <taxon>Embryophyta</taxon>
        <taxon>Tracheophyta</taxon>
        <taxon>Spermatophyta</taxon>
        <taxon>Magnoliopsida</taxon>
        <taxon>eudicotyledons</taxon>
        <taxon>Gunneridae</taxon>
        <taxon>Pentapetalae</taxon>
        <taxon>rosids</taxon>
        <taxon>malvids</taxon>
        <taxon>Brassicales</taxon>
        <taxon>Brassicaceae</taxon>
        <taxon>Brassiceae</taxon>
        <taxon>Brassica</taxon>
    </lineage>
</organism>
<evidence type="ECO:0000313" key="3">
    <source>
        <dbReference type="EMBL" id="CDY53777.1"/>
    </source>
</evidence>
<protein>
    <submittedName>
        <fullName evidence="3">BnaC03g73140D protein</fullName>
    </submittedName>
</protein>
<evidence type="ECO:0000259" key="2">
    <source>
        <dbReference type="Pfam" id="PF00929"/>
    </source>
</evidence>
<dbReference type="GO" id="GO:0003676">
    <property type="term" value="F:nucleic acid binding"/>
    <property type="evidence" value="ECO:0007669"/>
    <property type="project" value="InterPro"/>
</dbReference>
<dbReference type="PaxDb" id="3708-A0A078IUU0"/>
<keyword evidence="4" id="KW-1185">Reference proteome</keyword>
<dbReference type="InterPro" id="IPR013520">
    <property type="entry name" value="Ribonucl_H"/>
</dbReference>
<proteinExistence type="predicted"/>
<feature type="compositionally biased region" description="Basic residues" evidence="1">
    <location>
        <begin position="189"/>
        <end position="201"/>
    </location>
</feature>
<dbReference type="EMBL" id="LK033236">
    <property type="protein sequence ID" value="CDY53777.1"/>
    <property type="molecule type" value="Genomic_DNA"/>
</dbReference>
<dbReference type="Proteomes" id="UP000028999">
    <property type="component" value="Unassembled WGS sequence"/>
</dbReference>
<feature type="domain" description="Exonuclease" evidence="2">
    <location>
        <begin position="24"/>
        <end position="105"/>
    </location>
</feature>
<dbReference type="GO" id="GO:0008408">
    <property type="term" value="F:3'-5' exonuclease activity"/>
    <property type="evidence" value="ECO:0000318"/>
    <property type="project" value="GO_Central"/>
</dbReference>
<dbReference type="STRING" id="3708.A0A078IUU0"/>
<dbReference type="Gramene" id="CDY53777">
    <property type="protein sequence ID" value="CDY53777"/>
    <property type="gene ID" value="GSBRNA2T00011434001"/>
</dbReference>
<evidence type="ECO:0000313" key="4">
    <source>
        <dbReference type="Proteomes" id="UP000028999"/>
    </source>
</evidence>
<dbReference type="Pfam" id="PF00929">
    <property type="entry name" value="RNase_T"/>
    <property type="match status" value="1"/>
</dbReference>
<accession>A0A078IUU0</accession>
<name>A0A078IUU0_BRANA</name>
<reference evidence="3 4" key="1">
    <citation type="journal article" date="2014" name="Science">
        <title>Plant genetics. Early allopolyploid evolution in the post-Neolithic Brassica napus oilseed genome.</title>
        <authorList>
            <person name="Chalhoub B."/>
            <person name="Denoeud F."/>
            <person name="Liu S."/>
            <person name="Parkin I.A."/>
            <person name="Tang H."/>
            <person name="Wang X."/>
            <person name="Chiquet J."/>
            <person name="Belcram H."/>
            <person name="Tong C."/>
            <person name="Samans B."/>
            <person name="Correa M."/>
            <person name="Da Silva C."/>
            <person name="Just J."/>
            <person name="Falentin C."/>
            <person name="Koh C.S."/>
            <person name="Le Clainche I."/>
            <person name="Bernard M."/>
            <person name="Bento P."/>
            <person name="Noel B."/>
            <person name="Labadie K."/>
            <person name="Alberti A."/>
            <person name="Charles M."/>
            <person name="Arnaud D."/>
            <person name="Guo H."/>
            <person name="Daviaud C."/>
            <person name="Alamery S."/>
            <person name="Jabbari K."/>
            <person name="Zhao M."/>
            <person name="Edger P.P."/>
            <person name="Chelaifa H."/>
            <person name="Tack D."/>
            <person name="Lassalle G."/>
            <person name="Mestiri I."/>
            <person name="Schnel N."/>
            <person name="Le Paslier M.C."/>
            <person name="Fan G."/>
            <person name="Renault V."/>
            <person name="Bayer P.E."/>
            <person name="Golicz A.A."/>
            <person name="Manoli S."/>
            <person name="Lee T.H."/>
            <person name="Thi V.H."/>
            <person name="Chalabi S."/>
            <person name="Hu Q."/>
            <person name="Fan C."/>
            <person name="Tollenaere R."/>
            <person name="Lu Y."/>
            <person name="Battail C."/>
            <person name="Shen J."/>
            <person name="Sidebottom C.H."/>
            <person name="Wang X."/>
            <person name="Canaguier A."/>
            <person name="Chauveau A."/>
            <person name="Berard A."/>
            <person name="Deniot G."/>
            <person name="Guan M."/>
            <person name="Liu Z."/>
            <person name="Sun F."/>
            <person name="Lim Y.P."/>
            <person name="Lyons E."/>
            <person name="Town C.D."/>
            <person name="Bancroft I."/>
            <person name="Wang X."/>
            <person name="Meng J."/>
            <person name="Ma J."/>
            <person name="Pires J.C."/>
            <person name="King G.J."/>
            <person name="Brunel D."/>
            <person name="Delourme R."/>
            <person name="Renard M."/>
            <person name="Aury J.M."/>
            <person name="Adams K.L."/>
            <person name="Batley J."/>
            <person name="Snowdon R.J."/>
            <person name="Tost J."/>
            <person name="Edwards D."/>
            <person name="Zhou Y."/>
            <person name="Hua W."/>
            <person name="Sharpe A.G."/>
            <person name="Paterson A.H."/>
            <person name="Guan C."/>
            <person name="Wincker P."/>
        </authorList>
    </citation>
    <scope>NUCLEOTIDE SEQUENCE [LARGE SCALE GENOMIC DNA]</scope>
    <source>
        <strain evidence="4">cv. Darmor-bzh</strain>
    </source>
</reference>